<evidence type="ECO:0000313" key="4">
    <source>
        <dbReference type="EMBL" id="GES98909.1"/>
    </source>
</evidence>
<sequence>MAYNTNNISPEELSLLQRNDLPMSANTNDVKKYAFEKNKHYLKYDEFFCNIKKMNSGSVNKVYRAKCNNAYVTLKSFNSDNDTVAKEIIREIELQEKVKYEINILRFYGITLSNLDECLLVMENVEGGTLRNYLDEKFSSMDRQIKCKFAVQISSAIESMHKEGIVHKDLNSNNILVNKDSIKISDFGLSRRFKDQCSYDTLPYDAPEGFFNITNENLHSVEQIEKLKKCNVYSVGVLFWELASGKKPFSDREYNIDLAKEIAQGLRESIVEDTPKEYSDIYTKSWDGDPDKRPTIQEVYMAMINYAGHIIIKELKLDHGLFMDDNSIKLGEQPVVLVERLKLENEGYEDLQPSVYISINGNPSELCIDLPVCEYTFSVDDDDSLKSSSYNEKGMYDQLVFAKRFIVGQKLFIDDLSSYTSEQIKAFKLLLIWALKSAKSNVKYQFSDYFFLNFFPKIRMLNGKSLNNPEELIKWMIKMYQGDGVEVIFYNDFVPLSGLNYDILSFANGKQPGVANFKEKMSLEMWIGNSLYYNFTIDWVKEFHLLQGLIIGRNPESIFIDDLTSKFSDKIALNFVSIPDIDIINKSYVEYMVPTTTLENLLIFRKISSIKDVESFQFAKEVITSKDVANMDYVGYLMVKREQYVITLNSIKPSEEFKQAAEKAIESMVPFTDLQILFNEYGQLFPTRIVVGKLYSRNLLNPDGAENLSPLTKKEDLGENPFVSLKPYLDYFDVTFFLGTRDAVIKADCLNLSDYTNYGLRVVELDNIISTHRLLDVEQQNKIDYIFRVKDNYKVIMTGKNELKDIKFEINRYYKNISTKVSFKDIDFKIFGSIVSKDNSKVEDFFITLIKDSNYGFSVRIVPRPERPESSIDINECYILWMIIGIPSKLQVFSPRNRELELDANHIINEQVTLRLDDEDTYYPIKTSFQLEKGDFVFVNTDIRPKGYGIKFVNWSKNCIYLQMFKSIIAFEDYSDDKKTLTIDVDICVLSSNYKVLKLDNKSEEFCVDLIGYTLTDENFIKEDVQQEVINIVKRPSLGRQGQEIRVHANFFEITKLPKTDIYQYDLTITPVIPYLLTRKIIQKFEGMFSSKLNNALLVFDGRKNVFTCKPLPFNDSAVFDIILPDESSTLTVHEPRAFKIKLKKVGKINMDELRCFLIGKAKRTPRVLKAITVLNALIKHQTSMKYVPSGKSFYTRNGFKSLTGIAEAWQGYYQSVRPAPGKMMINVDLTATAFCESGPLVNIIVNLLGKRSLNDFRGGINERERNILEKELKNYKIRVIHRKTNQHYHILKITPQDAQGTKFNDEDGNLIDVASYFQKKYKRLDYPYLPCVMVEEEVFLPMEICEVTENQRYFRKLNDRQKSEIIKFTCQPPFSRANKIKKSLKELDYGSKQMAQFDMKVSHEMAIVKARILPTPTINYHSSSKEASLIPKGGIWNLKDKKLAVGATLCSWSVLVFGKDNERSVKHFIRELVNACSNAGMNIPNKNPPIIHANAQGNVEESLRQAWIRAGNAANSEPQLVICILPNTSSQLYGTIKYVGDTIIGVVTQCIQSKYLLQAKDQYCSNISLKINVKLGGTNSFLTLKQNPFLNEKTSILMGADVIHPGVSDNYCPSIAALCASINPDASRYAASIKLQHGARIEIISELAEMVKNMLKTFYQTCRRKPERILFYRDGVSENQFKQVLEGEFKAIKSACHSLEQGYSPNVTFVIVQKRHHTRFFPIDDRHADRTGNCLPGTLIETGVVHPVEFDFYLQSHAGLQGTCRSTHYHVIYDENKFTSDTLQTLSYNLCYTYARCTRAVSIVPPVYYAHLACKRARFHIRGNNFNESSSMTEGNTQRTLGTAKPELLNVMYFI</sequence>
<dbReference type="PROSITE" id="PS50821">
    <property type="entry name" value="PAZ"/>
    <property type="match status" value="1"/>
</dbReference>
<feature type="domain" description="Piwi" evidence="3">
    <location>
        <begin position="1521"/>
        <end position="1823"/>
    </location>
</feature>
<dbReference type="InterPro" id="IPR000719">
    <property type="entry name" value="Prot_kinase_dom"/>
</dbReference>
<dbReference type="Pfam" id="PF07714">
    <property type="entry name" value="PK_Tyr_Ser-Thr"/>
    <property type="match status" value="1"/>
</dbReference>
<dbReference type="Gene3D" id="2.170.260.10">
    <property type="entry name" value="paz domain"/>
    <property type="match status" value="1"/>
</dbReference>
<feature type="domain" description="Protein kinase" evidence="1">
    <location>
        <begin position="48"/>
        <end position="312"/>
    </location>
</feature>
<dbReference type="Gene3D" id="3.40.50.2300">
    <property type="match status" value="1"/>
</dbReference>
<dbReference type="InterPro" id="IPR001245">
    <property type="entry name" value="Ser-Thr/Tyr_kinase_cat_dom"/>
</dbReference>
<dbReference type="GO" id="GO:0005524">
    <property type="term" value="F:ATP binding"/>
    <property type="evidence" value="ECO:0007669"/>
    <property type="project" value="InterPro"/>
</dbReference>
<protein>
    <submittedName>
        <fullName evidence="4">Piwi domain-containing protein</fullName>
    </submittedName>
</protein>
<dbReference type="OrthoDB" id="2428776at2759"/>
<dbReference type="InterPro" id="IPR003165">
    <property type="entry name" value="Piwi"/>
</dbReference>
<dbReference type="CDD" id="cd04657">
    <property type="entry name" value="Piwi_ago-like"/>
    <property type="match status" value="1"/>
</dbReference>
<accession>A0A8H3M9H9</accession>
<evidence type="ECO:0000259" key="3">
    <source>
        <dbReference type="PROSITE" id="PS50822"/>
    </source>
</evidence>
<dbReference type="SMART" id="SM01163">
    <property type="entry name" value="DUF1785"/>
    <property type="match status" value="1"/>
</dbReference>
<reference evidence="4" key="1">
    <citation type="submission" date="2019-10" db="EMBL/GenBank/DDBJ databases">
        <title>Conservation and host-specific expression of non-tandemly repeated heterogenous ribosome RNA gene in arbuscular mycorrhizal fungi.</title>
        <authorList>
            <person name="Maeda T."/>
            <person name="Kobayashi Y."/>
            <person name="Nakagawa T."/>
            <person name="Ezawa T."/>
            <person name="Yamaguchi K."/>
            <person name="Bino T."/>
            <person name="Nishimoto Y."/>
            <person name="Shigenobu S."/>
            <person name="Kawaguchi M."/>
        </authorList>
    </citation>
    <scope>NUCLEOTIDE SEQUENCE</scope>
    <source>
        <strain evidence="4">HR1</strain>
    </source>
</reference>
<dbReference type="InterPro" id="IPR011009">
    <property type="entry name" value="Kinase-like_dom_sf"/>
</dbReference>
<dbReference type="Pfam" id="PF16487">
    <property type="entry name" value="ArgoMid"/>
    <property type="match status" value="1"/>
</dbReference>
<name>A0A8H3M9H9_9GLOM</name>
<organism evidence="4 5">
    <name type="scientific">Rhizophagus clarus</name>
    <dbReference type="NCBI Taxonomy" id="94130"/>
    <lineage>
        <taxon>Eukaryota</taxon>
        <taxon>Fungi</taxon>
        <taxon>Fungi incertae sedis</taxon>
        <taxon>Mucoromycota</taxon>
        <taxon>Glomeromycotina</taxon>
        <taxon>Glomeromycetes</taxon>
        <taxon>Glomerales</taxon>
        <taxon>Glomeraceae</taxon>
        <taxon>Rhizophagus</taxon>
    </lineage>
</organism>
<dbReference type="GO" id="GO:0003723">
    <property type="term" value="F:RNA binding"/>
    <property type="evidence" value="ECO:0007669"/>
    <property type="project" value="InterPro"/>
</dbReference>
<dbReference type="SUPFAM" id="SSF56112">
    <property type="entry name" value="Protein kinase-like (PK-like)"/>
    <property type="match status" value="1"/>
</dbReference>
<dbReference type="InterPro" id="IPR045246">
    <property type="entry name" value="Piwi_ago-like"/>
</dbReference>
<dbReference type="SMART" id="SM00950">
    <property type="entry name" value="Piwi"/>
    <property type="match status" value="1"/>
</dbReference>
<dbReference type="PANTHER" id="PTHR22891">
    <property type="entry name" value="EUKARYOTIC TRANSLATION INITIATION FACTOR 2C"/>
    <property type="match status" value="1"/>
</dbReference>
<dbReference type="InterPro" id="IPR014811">
    <property type="entry name" value="ArgoL1"/>
</dbReference>
<dbReference type="SMART" id="SM00949">
    <property type="entry name" value="PAZ"/>
    <property type="match status" value="1"/>
</dbReference>
<dbReference type="InterPro" id="IPR036085">
    <property type="entry name" value="PAZ_dom_sf"/>
</dbReference>
<dbReference type="Pfam" id="PF16488">
    <property type="entry name" value="ArgoL2"/>
    <property type="match status" value="1"/>
</dbReference>
<dbReference type="InterPro" id="IPR003100">
    <property type="entry name" value="PAZ_dom"/>
</dbReference>
<comment type="caution">
    <text evidence="4">The sequence shown here is derived from an EMBL/GenBank/DDBJ whole genome shotgun (WGS) entry which is preliminary data.</text>
</comment>
<dbReference type="Pfam" id="PF16486">
    <property type="entry name" value="ArgoN"/>
    <property type="match status" value="1"/>
</dbReference>
<dbReference type="PROSITE" id="PS50822">
    <property type="entry name" value="PIWI"/>
    <property type="match status" value="1"/>
</dbReference>
<dbReference type="Pfam" id="PF08699">
    <property type="entry name" value="ArgoL1"/>
    <property type="match status" value="1"/>
</dbReference>
<dbReference type="CDD" id="cd02846">
    <property type="entry name" value="PAZ_argonaute_like"/>
    <property type="match status" value="1"/>
</dbReference>
<feature type="domain" description="PAZ" evidence="2">
    <location>
        <begin position="1240"/>
        <end position="1350"/>
    </location>
</feature>
<dbReference type="GO" id="GO:0004672">
    <property type="term" value="F:protein kinase activity"/>
    <property type="evidence" value="ECO:0007669"/>
    <property type="project" value="InterPro"/>
</dbReference>
<dbReference type="SUPFAM" id="SSF53098">
    <property type="entry name" value="Ribonuclease H-like"/>
    <property type="match status" value="1"/>
</dbReference>
<evidence type="ECO:0000259" key="1">
    <source>
        <dbReference type="PROSITE" id="PS50011"/>
    </source>
</evidence>
<dbReference type="Gene3D" id="1.10.510.10">
    <property type="entry name" value="Transferase(Phosphotransferase) domain 1"/>
    <property type="match status" value="1"/>
</dbReference>
<dbReference type="EMBL" id="BLAL01000274">
    <property type="protein sequence ID" value="GES98909.1"/>
    <property type="molecule type" value="Genomic_DNA"/>
</dbReference>
<dbReference type="InterPro" id="IPR032472">
    <property type="entry name" value="ArgoL2"/>
</dbReference>
<dbReference type="InterPro" id="IPR036397">
    <property type="entry name" value="RNaseH_sf"/>
</dbReference>
<dbReference type="Gene3D" id="3.30.420.10">
    <property type="entry name" value="Ribonuclease H-like superfamily/Ribonuclease H"/>
    <property type="match status" value="1"/>
</dbReference>
<gene>
    <name evidence="4" type="ORF">RCL2_002543500</name>
</gene>
<dbReference type="PROSITE" id="PS50011">
    <property type="entry name" value="PROTEIN_KINASE_DOM"/>
    <property type="match status" value="1"/>
</dbReference>
<dbReference type="Pfam" id="PF02170">
    <property type="entry name" value="PAZ"/>
    <property type="match status" value="1"/>
</dbReference>
<dbReference type="Pfam" id="PF02171">
    <property type="entry name" value="Piwi"/>
    <property type="match status" value="1"/>
</dbReference>
<evidence type="ECO:0000313" key="5">
    <source>
        <dbReference type="Proteomes" id="UP000615446"/>
    </source>
</evidence>
<dbReference type="InterPro" id="IPR032474">
    <property type="entry name" value="Argonaute_N"/>
</dbReference>
<evidence type="ECO:0000259" key="2">
    <source>
        <dbReference type="PROSITE" id="PS50821"/>
    </source>
</evidence>
<dbReference type="SUPFAM" id="SSF101690">
    <property type="entry name" value="PAZ domain"/>
    <property type="match status" value="1"/>
</dbReference>
<proteinExistence type="predicted"/>
<dbReference type="Proteomes" id="UP000615446">
    <property type="component" value="Unassembled WGS sequence"/>
</dbReference>
<dbReference type="InterPro" id="IPR012337">
    <property type="entry name" value="RNaseH-like_sf"/>
</dbReference>
<dbReference type="InterPro" id="IPR032473">
    <property type="entry name" value="Argonaute_Mid_dom"/>
</dbReference>